<protein>
    <submittedName>
        <fullName evidence="2">Phosphoribosyl 1,2-cyclic phosphodiesterase</fullName>
        <ecNumber evidence="2">3.1.4.55</ecNumber>
    </submittedName>
</protein>
<dbReference type="Proteomes" id="UP000187735">
    <property type="component" value="Chromosome"/>
</dbReference>
<dbReference type="Pfam" id="PF12706">
    <property type="entry name" value="Lactamase_B_2"/>
    <property type="match status" value="1"/>
</dbReference>
<evidence type="ECO:0000313" key="2">
    <source>
        <dbReference type="EMBL" id="APZ94650.1"/>
    </source>
</evidence>
<organism evidence="2 3">
    <name type="scientific">Fuerstiella marisgermanici</name>
    <dbReference type="NCBI Taxonomy" id="1891926"/>
    <lineage>
        <taxon>Bacteria</taxon>
        <taxon>Pseudomonadati</taxon>
        <taxon>Planctomycetota</taxon>
        <taxon>Planctomycetia</taxon>
        <taxon>Planctomycetales</taxon>
        <taxon>Planctomycetaceae</taxon>
        <taxon>Fuerstiella</taxon>
    </lineage>
</organism>
<dbReference type="EC" id="3.1.4.55" evidence="2"/>
<dbReference type="KEGG" id="fmr:Fuma_04283"/>
<proteinExistence type="predicted"/>
<dbReference type="GO" id="GO:0103043">
    <property type="term" value="F:phosphoribosyl 1,2-cyclic phosphate phosphodiesterase activity"/>
    <property type="evidence" value="ECO:0007669"/>
    <property type="project" value="UniProtKB-EC"/>
</dbReference>
<dbReference type="InterPro" id="IPR001279">
    <property type="entry name" value="Metallo-B-lactamas"/>
</dbReference>
<dbReference type="AlphaFoldDB" id="A0A1P8WKR9"/>
<evidence type="ECO:0000313" key="3">
    <source>
        <dbReference type="Proteomes" id="UP000187735"/>
    </source>
</evidence>
<evidence type="ECO:0000259" key="1">
    <source>
        <dbReference type="SMART" id="SM00849"/>
    </source>
</evidence>
<dbReference type="InterPro" id="IPR036866">
    <property type="entry name" value="RibonucZ/Hydroxyglut_hydro"/>
</dbReference>
<dbReference type="SMART" id="SM00849">
    <property type="entry name" value="Lactamase_B"/>
    <property type="match status" value="1"/>
</dbReference>
<name>A0A1P8WKR9_9PLAN</name>
<reference evidence="2 3" key="1">
    <citation type="journal article" date="2016" name="Front. Microbiol.">
        <title>Fuerstia marisgermanicae gen. nov., sp. nov., an Unusual Member of the Phylum Planctomycetes from the German Wadden Sea.</title>
        <authorList>
            <person name="Kohn T."/>
            <person name="Heuer A."/>
            <person name="Jogler M."/>
            <person name="Vollmers J."/>
            <person name="Boedeker C."/>
            <person name="Bunk B."/>
            <person name="Rast P."/>
            <person name="Borchert D."/>
            <person name="Glockner I."/>
            <person name="Freese H.M."/>
            <person name="Klenk H.P."/>
            <person name="Overmann J."/>
            <person name="Kaster A.K."/>
            <person name="Rohde M."/>
            <person name="Wiegand S."/>
            <person name="Jogler C."/>
        </authorList>
    </citation>
    <scope>NUCLEOTIDE SEQUENCE [LARGE SCALE GENOMIC DNA]</scope>
    <source>
        <strain evidence="2 3">NH11</strain>
    </source>
</reference>
<keyword evidence="3" id="KW-1185">Reference proteome</keyword>
<keyword evidence="2" id="KW-0378">Hydrolase</keyword>
<dbReference type="CDD" id="cd16279">
    <property type="entry name" value="metallo-hydrolase-like_MBL-fold"/>
    <property type="match status" value="1"/>
</dbReference>
<accession>A0A1P8WKR9</accession>
<dbReference type="OrthoDB" id="9800940at2"/>
<dbReference type="PANTHER" id="PTHR42663">
    <property type="entry name" value="HYDROLASE C777.06C-RELATED-RELATED"/>
    <property type="match status" value="1"/>
</dbReference>
<dbReference type="STRING" id="1891926.Fuma_04283"/>
<gene>
    <name evidence="2" type="primary">phnP</name>
    <name evidence="2" type="ORF">Fuma_04283</name>
</gene>
<feature type="domain" description="Metallo-beta-lactamase" evidence="1">
    <location>
        <begin position="29"/>
        <end position="229"/>
    </location>
</feature>
<dbReference type="EMBL" id="CP017641">
    <property type="protein sequence ID" value="APZ94650.1"/>
    <property type="molecule type" value="Genomic_DNA"/>
</dbReference>
<dbReference type="PANTHER" id="PTHR42663:SF6">
    <property type="entry name" value="HYDROLASE C777.06C-RELATED"/>
    <property type="match status" value="1"/>
</dbReference>
<dbReference type="SUPFAM" id="SSF56281">
    <property type="entry name" value="Metallo-hydrolase/oxidoreductase"/>
    <property type="match status" value="1"/>
</dbReference>
<sequence length="281" mass="31144">MGTGTSVGVPVVGCPCSVCTSGNLKNRRLRSGVLVKAPGGEFVIDTGPELRLQLLASGASMVRAAIFTHAHADHVMGLDDLRIFGFRLEKELRTEAMRTSDLNGAEFDETSFQANATFTIPLYCEEDVEESIRQIFYYAFTDPTTHSHRFAAPRLRFERIQPGKSFNVLGLDVLPIRLTHGKLPIIGYRIGDVAFCTDVSTIPAESREQLEGLDTLIIDALRHQPHPTHLSVGQAVKWIERIQPRQAILTHMSHELDYDELLNELPDGIEPGYDGLRIPLG</sequence>
<dbReference type="Gene3D" id="3.60.15.10">
    <property type="entry name" value="Ribonuclease Z/Hydroxyacylglutathione hydrolase-like"/>
    <property type="match status" value="1"/>
</dbReference>